<protein>
    <submittedName>
        <fullName evidence="4">TIGR01777 family protein</fullName>
    </submittedName>
</protein>
<dbReference type="Gene3D" id="3.40.50.720">
    <property type="entry name" value="NAD(P)-binding Rossmann-like Domain"/>
    <property type="match status" value="1"/>
</dbReference>
<feature type="domain" description="DUF1731" evidence="3">
    <location>
        <begin position="249"/>
        <end position="295"/>
    </location>
</feature>
<sequence>MNILITGGTGLIGRALVAKLQDVHDITVLTRQTANAQRTLGPKVAFINKLDAISDIGEFQAIINLAGEPIADKRWTSHQKQKICDSRWDITSSLVAKVNSSERPPAVFLSGSAIGFYGQKGAEEVTEDTPPHDEFTHQLCKKWEAIAFTAQSNVTRVCTLRTGVVLTAKGGALEKMALPFKLGLGGKLGSGEQYLSWIHINDMVNAIVFALENPSCKGAINMTAPEPVTNKVFSHALAKALSRPCLFTVPAFVMKVLMGESANMILDGQKVIPAKLTTAGFQFSFPTLEAALDDIYR</sequence>
<dbReference type="Proteomes" id="UP000470213">
    <property type="component" value="Unassembled WGS sequence"/>
</dbReference>
<evidence type="ECO:0000256" key="1">
    <source>
        <dbReference type="ARBA" id="ARBA00009353"/>
    </source>
</evidence>
<evidence type="ECO:0000313" key="4">
    <source>
        <dbReference type="EMBL" id="NDV90966.1"/>
    </source>
</evidence>
<comment type="caution">
    <text evidence="4">The sequence shown here is derived from an EMBL/GenBank/DDBJ whole genome shotgun (WGS) entry which is preliminary data.</text>
</comment>
<organism evidence="4 5">
    <name type="scientific">Alteromonas profundi</name>
    <dbReference type="NCBI Taxonomy" id="2696062"/>
    <lineage>
        <taxon>Bacteria</taxon>
        <taxon>Pseudomonadati</taxon>
        <taxon>Pseudomonadota</taxon>
        <taxon>Gammaproteobacteria</taxon>
        <taxon>Alteromonadales</taxon>
        <taxon>Alteromonadaceae</taxon>
        <taxon>Alteromonas/Salinimonas group</taxon>
        <taxon>Alteromonas</taxon>
    </lineage>
</organism>
<dbReference type="RefSeq" id="WP_163084642.1">
    <property type="nucleotide sequence ID" value="NZ_JAAAWN010000007.1"/>
</dbReference>
<keyword evidence="5" id="KW-1185">Reference proteome</keyword>
<accession>A0A7X5LKF5</accession>
<dbReference type="InterPro" id="IPR036291">
    <property type="entry name" value="NAD(P)-bd_dom_sf"/>
</dbReference>
<evidence type="ECO:0000259" key="2">
    <source>
        <dbReference type="Pfam" id="PF01370"/>
    </source>
</evidence>
<name>A0A7X5LKF5_9ALTE</name>
<dbReference type="NCBIfam" id="TIGR01777">
    <property type="entry name" value="yfcH"/>
    <property type="match status" value="1"/>
</dbReference>
<dbReference type="Pfam" id="PF01370">
    <property type="entry name" value="Epimerase"/>
    <property type="match status" value="1"/>
</dbReference>
<dbReference type="AlphaFoldDB" id="A0A7X5LKF5"/>
<dbReference type="Pfam" id="PF08338">
    <property type="entry name" value="DUF1731"/>
    <property type="match status" value="1"/>
</dbReference>
<dbReference type="PANTHER" id="PTHR11092:SF0">
    <property type="entry name" value="EPIMERASE FAMILY PROTEIN SDR39U1"/>
    <property type="match status" value="1"/>
</dbReference>
<dbReference type="InterPro" id="IPR001509">
    <property type="entry name" value="Epimerase_deHydtase"/>
</dbReference>
<proteinExistence type="inferred from homology"/>
<reference evidence="4 5" key="1">
    <citation type="submission" date="2020-01" db="EMBL/GenBank/DDBJ databases">
        <authorList>
            <person name="Chen J."/>
            <person name="Zhu S."/>
            <person name="Yang J."/>
        </authorList>
    </citation>
    <scope>NUCLEOTIDE SEQUENCE [LARGE SCALE GENOMIC DNA]</scope>
    <source>
        <strain evidence="4 5">345S023</strain>
    </source>
</reference>
<dbReference type="InterPro" id="IPR010099">
    <property type="entry name" value="SDR39U1"/>
</dbReference>
<dbReference type="InterPro" id="IPR013549">
    <property type="entry name" value="DUF1731"/>
</dbReference>
<feature type="domain" description="NAD-dependent epimerase/dehydratase" evidence="2">
    <location>
        <begin position="3"/>
        <end position="215"/>
    </location>
</feature>
<comment type="similarity">
    <text evidence="1">Belongs to the NAD(P)-dependent epimerase/dehydratase family. SDR39U1 subfamily.</text>
</comment>
<gene>
    <name evidence="4" type="ORF">GTH32_07130</name>
</gene>
<evidence type="ECO:0000259" key="3">
    <source>
        <dbReference type="Pfam" id="PF08338"/>
    </source>
</evidence>
<dbReference type="PANTHER" id="PTHR11092">
    <property type="entry name" value="SUGAR NUCLEOTIDE EPIMERASE RELATED"/>
    <property type="match status" value="1"/>
</dbReference>
<dbReference type="SUPFAM" id="SSF51735">
    <property type="entry name" value="NAD(P)-binding Rossmann-fold domains"/>
    <property type="match status" value="1"/>
</dbReference>
<dbReference type="EMBL" id="JAAAWN010000007">
    <property type="protein sequence ID" value="NDV90966.1"/>
    <property type="molecule type" value="Genomic_DNA"/>
</dbReference>
<evidence type="ECO:0000313" key="5">
    <source>
        <dbReference type="Proteomes" id="UP000470213"/>
    </source>
</evidence>